<dbReference type="Proteomes" id="UP000030907">
    <property type="component" value="Chromosome"/>
</dbReference>
<evidence type="ECO:0000313" key="6">
    <source>
        <dbReference type="Proteomes" id="UP000030907"/>
    </source>
</evidence>
<evidence type="ECO:0000256" key="3">
    <source>
        <dbReference type="SAM" id="MobiDB-lite"/>
    </source>
</evidence>
<dbReference type="Pfam" id="PF07859">
    <property type="entry name" value="Abhydrolase_3"/>
    <property type="match status" value="1"/>
</dbReference>
<feature type="compositionally biased region" description="Basic and acidic residues" evidence="3">
    <location>
        <begin position="1"/>
        <end position="20"/>
    </location>
</feature>
<evidence type="ECO:0000256" key="2">
    <source>
        <dbReference type="ARBA" id="ARBA00022801"/>
    </source>
</evidence>
<protein>
    <submittedName>
        <fullName evidence="5">Esterase/lipase</fullName>
    </submittedName>
</protein>
<gene>
    <name evidence="5" type="ORF">SKP52_11950</name>
</gene>
<name>A0A0A7PGQ7_9SPHN</name>
<dbReference type="KEGG" id="sphk:SKP52_11950"/>
<evidence type="ECO:0000313" key="5">
    <source>
        <dbReference type="EMBL" id="AJA09286.1"/>
    </source>
</evidence>
<reference evidence="5 6" key="1">
    <citation type="journal article" date="2015" name="Int. J. Syst. Evol. Microbiol.">
        <title>Description of Sphingopyxis fribergensis sp. nov. - a soil bacterium with the ability to degrade styrene and phenylacetic acid.</title>
        <authorList>
            <person name="Oelschlagel M."/>
            <person name="Ruckert C."/>
            <person name="Kalinowski J."/>
            <person name="Schmidt G."/>
            <person name="Schlomann M."/>
            <person name="Tischler D."/>
        </authorList>
    </citation>
    <scope>NUCLEOTIDE SEQUENCE [LARGE SCALE GENOMIC DNA]</scope>
    <source>
        <strain evidence="5 6">Kp5.2</strain>
    </source>
</reference>
<evidence type="ECO:0000259" key="4">
    <source>
        <dbReference type="Pfam" id="PF07859"/>
    </source>
</evidence>
<proteinExistence type="inferred from homology"/>
<dbReference type="InterPro" id="IPR029058">
    <property type="entry name" value="AB_hydrolase_fold"/>
</dbReference>
<dbReference type="PANTHER" id="PTHR48081">
    <property type="entry name" value="AB HYDROLASE SUPERFAMILY PROTEIN C4A8.06C"/>
    <property type="match status" value="1"/>
</dbReference>
<dbReference type="GO" id="GO:0004806">
    <property type="term" value="F:triacylglycerol lipase activity"/>
    <property type="evidence" value="ECO:0007669"/>
    <property type="project" value="TreeGrafter"/>
</dbReference>
<dbReference type="InterPro" id="IPR013094">
    <property type="entry name" value="AB_hydrolase_3"/>
</dbReference>
<feature type="region of interest" description="Disordered" evidence="3">
    <location>
        <begin position="1"/>
        <end position="28"/>
    </location>
</feature>
<keyword evidence="6" id="KW-1185">Reference proteome</keyword>
<evidence type="ECO:0000256" key="1">
    <source>
        <dbReference type="ARBA" id="ARBA00010515"/>
    </source>
</evidence>
<organism evidence="5 6">
    <name type="scientific">Sphingopyxis fribergensis</name>
    <dbReference type="NCBI Taxonomy" id="1515612"/>
    <lineage>
        <taxon>Bacteria</taxon>
        <taxon>Pseudomonadati</taxon>
        <taxon>Pseudomonadota</taxon>
        <taxon>Alphaproteobacteria</taxon>
        <taxon>Sphingomonadales</taxon>
        <taxon>Sphingomonadaceae</taxon>
        <taxon>Sphingopyxis</taxon>
    </lineage>
</organism>
<dbReference type="AlphaFoldDB" id="A0A0A7PGQ7"/>
<feature type="domain" description="Alpha/beta hydrolase fold-3" evidence="4">
    <location>
        <begin position="108"/>
        <end position="305"/>
    </location>
</feature>
<dbReference type="PANTHER" id="PTHR48081:SF30">
    <property type="entry name" value="ACETYL-HYDROLASE LIPR-RELATED"/>
    <property type="match status" value="1"/>
</dbReference>
<dbReference type="SUPFAM" id="SSF53474">
    <property type="entry name" value="alpha/beta-Hydrolases"/>
    <property type="match status" value="1"/>
</dbReference>
<sequence length="343" mass="37584">MATAKSDEKAVPSKEEERTSRPIAPPPHLSEMAQQLLSTPPAARPPFPATDDPESWIPYIESMNDRFRNFMNPRLRERMQRVRTTSLGGPLCYIAEPEQNVIAGKVCLSLHGGALMLQGGDLVAYDVLKTASQSGCLTFSVDYRMPPHDPYPAGLDDCLAAYVHLLESWRAQDIIVIGISAGGNLAASMVLRAIDEGLPAPAGLVLRSPEVDLTESGDTFHTNFGIDNVLPVKLMPINRVYAGGQPLDHPYISPLFGGFTSAFPPTFVQSGTRDLFLSNSVRIHRKLRDAGVDAELHVWEAMPHAGFGGLSPEDEEVWAEIRRFMARCFGKSNGQAPRARKPR</sequence>
<keyword evidence="2" id="KW-0378">Hydrolase</keyword>
<comment type="similarity">
    <text evidence="1">Belongs to the 'GDXG' lipolytic enzyme family.</text>
</comment>
<accession>A0A0A7PGQ7</accession>
<dbReference type="STRING" id="1515612.SKP52_11950"/>
<dbReference type="EMBL" id="CP009122">
    <property type="protein sequence ID" value="AJA09286.1"/>
    <property type="molecule type" value="Genomic_DNA"/>
</dbReference>
<dbReference type="Gene3D" id="3.40.50.1820">
    <property type="entry name" value="alpha/beta hydrolase"/>
    <property type="match status" value="1"/>
</dbReference>
<dbReference type="InterPro" id="IPR050300">
    <property type="entry name" value="GDXG_lipolytic_enzyme"/>
</dbReference>
<dbReference type="HOGENOM" id="CLU_012494_13_1_5"/>